<reference evidence="3" key="1">
    <citation type="journal article" date="2010" name="FEMS Microbiol. Lett.">
        <title>The mitochondrial genome of the wood-degrading basidiomycete Trametes cingulata.</title>
        <authorList>
            <person name="Haridas S."/>
            <person name="Gantt J.S."/>
        </authorList>
    </citation>
    <scope>NUCLEOTIDE SEQUENCE</scope>
    <source>
        <strain evidence="3">ATCC 26747</strain>
    </source>
</reference>
<geneLocation type="mitochondrion" evidence="3"/>
<sequence length="181" mass="20290">MPINTNISIIDSLNSTTPTVTDSSIIVYGYGAIAFLIVVFGGLLIYQSRIAPRIDTIESTPSFVRNNIESIPLENLQSPQNSQVPGISDQSISSPQNGNSPDTIIPQCPFEENISLFNLFSIPNIKLIIIIIFFLTLIFLIYKYYRKNGLKIVFPLQYFNEINLFLSLYGKIILILIKLSP</sequence>
<evidence type="ECO:0000256" key="2">
    <source>
        <dbReference type="SAM" id="Phobius"/>
    </source>
</evidence>
<dbReference type="EMBL" id="GU723273">
    <property type="protein sequence ID" value="ADD21055.1"/>
    <property type="molecule type" value="Genomic_DNA"/>
</dbReference>
<accession>D3YNL9</accession>
<dbReference type="AlphaFoldDB" id="D3YNL9"/>
<keyword evidence="2" id="KW-1133">Transmembrane helix</keyword>
<organism evidence="3">
    <name type="scientific">Trametes cingulata</name>
    <dbReference type="NCBI Taxonomy" id="575983"/>
    <lineage>
        <taxon>Eukaryota</taxon>
        <taxon>Fungi</taxon>
        <taxon>Dikarya</taxon>
        <taxon>Basidiomycota</taxon>
        <taxon>Agaricomycotina</taxon>
        <taxon>Agaricomycetes</taxon>
        <taxon>Polyporales</taxon>
        <taxon>Polyporaceae</taxon>
        <taxon>Trametes</taxon>
    </lineage>
</organism>
<dbReference type="RefSeq" id="YP_003495098.1">
    <property type="nucleotide sequence ID" value="NC_013933.1"/>
</dbReference>
<evidence type="ECO:0000313" key="3">
    <source>
        <dbReference type="EMBL" id="ADD21055.1"/>
    </source>
</evidence>
<keyword evidence="2" id="KW-0472">Membrane</keyword>
<name>D3YNL9_9APHY</name>
<feature type="transmembrane region" description="Helical" evidence="2">
    <location>
        <begin position="127"/>
        <end position="145"/>
    </location>
</feature>
<keyword evidence="2" id="KW-0812">Transmembrane</keyword>
<feature type="transmembrane region" description="Helical" evidence="2">
    <location>
        <begin position="157"/>
        <end position="177"/>
    </location>
</feature>
<keyword evidence="3" id="KW-0496">Mitochondrion</keyword>
<proteinExistence type="predicted"/>
<dbReference type="GeneID" id="8847204"/>
<evidence type="ECO:0000256" key="1">
    <source>
        <dbReference type="SAM" id="MobiDB-lite"/>
    </source>
</evidence>
<feature type="region of interest" description="Disordered" evidence="1">
    <location>
        <begin position="77"/>
        <end position="99"/>
    </location>
</feature>
<protein>
    <submittedName>
        <fullName evidence="3">Uncharacterized protein</fullName>
    </submittedName>
</protein>
<feature type="transmembrane region" description="Helical" evidence="2">
    <location>
        <begin position="25"/>
        <end position="46"/>
    </location>
</feature>